<dbReference type="Gene3D" id="4.10.520.10">
    <property type="entry name" value="IHF-like DNA-binding proteins"/>
    <property type="match status" value="1"/>
</dbReference>
<comment type="subunit">
    <text evidence="8">Heterodimer of an alpha and a beta chain.</text>
</comment>
<dbReference type="EMBL" id="JBHLUN010000015">
    <property type="protein sequence ID" value="MFC0410453.1"/>
    <property type="molecule type" value="Genomic_DNA"/>
</dbReference>
<evidence type="ECO:0000256" key="2">
    <source>
        <dbReference type="ARBA" id="ARBA00018329"/>
    </source>
</evidence>
<dbReference type="PANTHER" id="PTHR33175">
    <property type="entry name" value="DNA-BINDING PROTEIN HU"/>
    <property type="match status" value="1"/>
</dbReference>
<evidence type="ECO:0000256" key="9">
    <source>
        <dbReference type="RuleBase" id="RU003939"/>
    </source>
</evidence>
<dbReference type="Pfam" id="PF00216">
    <property type="entry name" value="Bac_DNA_binding"/>
    <property type="match status" value="1"/>
</dbReference>
<dbReference type="Proteomes" id="UP001589865">
    <property type="component" value="Unassembled WGS sequence"/>
</dbReference>
<dbReference type="NCBIfam" id="NF001401">
    <property type="entry name" value="PRK00285.1"/>
    <property type="match status" value="1"/>
</dbReference>
<evidence type="ECO:0000256" key="1">
    <source>
        <dbReference type="ARBA" id="ARBA00010529"/>
    </source>
</evidence>
<dbReference type="InterPro" id="IPR010992">
    <property type="entry name" value="IHF-like_DNA-bd_dom_sf"/>
</dbReference>
<comment type="similarity">
    <text evidence="1 8 9">Belongs to the bacterial histone-like protein family.</text>
</comment>
<comment type="caution">
    <text evidence="10">The sequence shown here is derived from an EMBL/GenBank/DDBJ whole genome shotgun (WGS) entry which is preliminary data.</text>
</comment>
<dbReference type="PANTHER" id="PTHR33175:SF2">
    <property type="entry name" value="INTEGRATION HOST FACTOR SUBUNIT ALPHA"/>
    <property type="match status" value="1"/>
</dbReference>
<evidence type="ECO:0000256" key="8">
    <source>
        <dbReference type="HAMAP-Rule" id="MF_00380"/>
    </source>
</evidence>
<dbReference type="PRINTS" id="PR01727">
    <property type="entry name" value="DNABINDINGHU"/>
</dbReference>
<evidence type="ECO:0000256" key="3">
    <source>
        <dbReference type="ARBA" id="ARBA00022845"/>
    </source>
</evidence>
<keyword evidence="5 8" id="KW-0238">DNA-binding</keyword>
<dbReference type="InterPro" id="IPR005684">
    <property type="entry name" value="IHF_alpha"/>
</dbReference>
<keyword evidence="3 8" id="KW-0810">Translation regulation</keyword>
<keyword evidence="7 8" id="KW-0233">DNA recombination</keyword>
<dbReference type="HAMAP" id="MF_00380">
    <property type="entry name" value="IHF_alpha"/>
    <property type="match status" value="1"/>
</dbReference>
<dbReference type="InterPro" id="IPR000119">
    <property type="entry name" value="Hist_DNA-bd"/>
</dbReference>
<gene>
    <name evidence="8" type="primary">ihfA</name>
    <name evidence="8" type="synonym">himA</name>
    <name evidence="10" type="ORF">ACFFGY_19540</name>
</gene>
<evidence type="ECO:0000256" key="6">
    <source>
        <dbReference type="ARBA" id="ARBA00023163"/>
    </source>
</evidence>
<keyword evidence="6 8" id="KW-0804">Transcription</keyword>
<evidence type="ECO:0000256" key="4">
    <source>
        <dbReference type="ARBA" id="ARBA00023015"/>
    </source>
</evidence>
<keyword evidence="4 8" id="KW-0805">Transcription regulation</keyword>
<dbReference type="CDD" id="cd13835">
    <property type="entry name" value="IHF_A"/>
    <property type="match status" value="1"/>
</dbReference>
<evidence type="ECO:0000256" key="7">
    <source>
        <dbReference type="ARBA" id="ARBA00023172"/>
    </source>
</evidence>
<proteinExistence type="inferred from homology"/>
<keyword evidence="11" id="KW-1185">Reference proteome</keyword>
<dbReference type="RefSeq" id="WP_377046204.1">
    <property type="nucleotide sequence ID" value="NZ_JBHLUN010000015.1"/>
</dbReference>
<reference evidence="10 11" key="1">
    <citation type="submission" date="2024-09" db="EMBL/GenBank/DDBJ databases">
        <authorList>
            <person name="Sun Q."/>
            <person name="Mori K."/>
        </authorList>
    </citation>
    <scope>NUCLEOTIDE SEQUENCE [LARGE SCALE GENOMIC DNA]</scope>
    <source>
        <strain evidence="10 11">TBRC 5777</strain>
    </source>
</reference>
<evidence type="ECO:0000256" key="5">
    <source>
        <dbReference type="ARBA" id="ARBA00023125"/>
    </source>
</evidence>
<protein>
    <recommendedName>
        <fullName evidence="2 8">Integration host factor subunit alpha</fullName>
        <shortName evidence="8">IHF-alpha</shortName>
    </recommendedName>
</protein>
<dbReference type="SUPFAM" id="SSF47729">
    <property type="entry name" value="IHF-like DNA-binding proteins"/>
    <property type="match status" value="1"/>
</dbReference>
<evidence type="ECO:0000313" key="11">
    <source>
        <dbReference type="Proteomes" id="UP001589865"/>
    </source>
</evidence>
<comment type="function">
    <text evidence="8">This protein is one of the two subunits of integration host factor, a specific DNA-binding protein that functions in genetic recombination as well as in transcriptional and translational control.</text>
</comment>
<sequence>MNTVTRAHLADAIYAQVGLSRNESAVLLEDVLERISSSLASGRAVKLSAFGTFTVRQKAERVGRNPKTGIEVPISPRRVLSFRASQVLKARINGEALPDGEDGESQDNG</sequence>
<name>A0ABV6JXJ0_9PROT</name>
<dbReference type="SMART" id="SM00411">
    <property type="entry name" value="BHL"/>
    <property type="match status" value="1"/>
</dbReference>
<accession>A0ABV6JXJ0</accession>
<organism evidence="10 11">
    <name type="scientific">Roseomonas elaeocarpi</name>
    <dbReference type="NCBI Taxonomy" id="907779"/>
    <lineage>
        <taxon>Bacteria</taxon>
        <taxon>Pseudomonadati</taxon>
        <taxon>Pseudomonadota</taxon>
        <taxon>Alphaproteobacteria</taxon>
        <taxon>Acetobacterales</taxon>
        <taxon>Roseomonadaceae</taxon>
        <taxon>Roseomonas</taxon>
    </lineage>
</organism>
<evidence type="ECO:0000313" key="10">
    <source>
        <dbReference type="EMBL" id="MFC0410453.1"/>
    </source>
</evidence>